<feature type="region of interest" description="Disordered" evidence="1">
    <location>
        <begin position="1"/>
        <end position="40"/>
    </location>
</feature>
<dbReference type="PATRIC" id="fig|1230456.3.peg.1099"/>
<dbReference type="Proteomes" id="UP000011546">
    <property type="component" value="Unassembled WGS sequence"/>
</dbReference>
<dbReference type="AlphaFoldDB" id="M0P6J5"/>
<feature type="non-terminal residue" evidence="2">
    <location>
        <position position="1"/>
    </location>
</feature>
<evidence type="ECO:0000313" key="3">
    <source>
        <dbReference type="Proteomes" id="UP000011546"/>
    </source>
</evidence>
<feature type="compositionally biased region" description="Acidic residues" evidence="1">
    <location>
        <begin position="1"/>
        <end position="15"/>
    </location>
</feature>
<dbReference type="RefSeq" id="WP_008847867.1">
    <property type="nucleotide sequence ID" value="NZ_AOJH01000043.1"/>
</dbReference>
<gene>
    <name evidence="2" type="ORF">C468_05663</name>
</gene>
<sequence>GDQAEDGDQADESDPSEAAGGSCVGGLETDESAGGLPTDANGVGYLSEKSYQRIVDAEPYDADCWDGGFYITDPSDVDRNGFDGAGAILAGEDERVADGYVIRAEADAVPVALPTWGGERGDCESVLFVELNQALSADRRYRIVDTHDPDRERVDTGGFAGTINDVVRVTFEPVEADASAEE</sequence>
<name>M0P6J5_9EURY</name>
<accession>M0P6J5</accession>
<evidence type="ECO:0000256" key="1">
    <source>
        <dbReference type="SAM" id="MobiDB-lite"/>
    </source>
</evidence>
<keyword evidence="3" id="KW-1185">Reference proteome</keyword>
<comment type="caution">
    <text evidence="2">The sequence shown here is derived from an EMBL/GenBank/DDBJ whole genome shotgun (WGS) entry which is preliminary data.</text>
</comment>
<proteinExistence type="predicted"/>
<evidence type="ECO:0000313" key="2">
    <source>
        <dbReference type="EMBL" id="EMA65443.1"/>
    </source>
</evidence>
<organism evidence="2 3">
    <name type="scientific">Halorubrum kocurii JCM 14978</name>
    <dbReference type="NCBI Taxonomy" id="1230456"/>
    <lineage>
        <taxon>Archaea</taxon>
        <taxon>Methanobacteriati</taxon>
        <taxon>Methanobacteriota</taxon>
        <taxon>Stenosarchaea group</taxon>
        <taxon>Halobacteria</taxon>
        <taxon>Halobacteriales</taxon>
        <taxon>Haloferacaceae</taxon>
        <taxon>Halorubrum</taxon>
    </lineage>
</organism>
<protein>
    <submittedName>
        <fullName evidence="2">Uncharacterized protein</fullName>
    </submittedName>
</protein>
<reference evidence="2 3" key="1">
    <citation type="journal article" date="2014" name="PLoS Genet.">
        <title>Phylogenetically driven sequencing of extremely halophilic archaea reveals strategies for static and dynamic osmo-response.</title>
        <authorList>
            <person name="Becker E.A."/>
            <person name="Seitzer P.M."/>
            <person name="Tritt A."/>
            <person name="Larsen D."/>
            <person name="Krusor M."/>
            <person name="Yao A.I."/>
            <person name="Wu D."/>
            <person name="Madern D."/>
            <person name="Eisen J.A."/>
            <person name="Darling A.E."/>
            <person name="Facciotti M.T."/>
        </authorList>
    </citation>
    <scope>NUCLEOTIDE SEQUENCE [LARGE SCALE GENOMIC DNA]</scope>
    <source>
        <strain evidence="2 3">JCM 14978</strain>
    </source>
</reference>
<dbReference type="EMBL" id="AOJH01000043">
    <property type="protein sequence ID" value="EMA65443.1"/>
    <property type="molecule type" value="Genomic_DNA"/>
</dbReference>